<comment type="caution">
    <text evidence="3">The sequence shown here is derived from an EMBL/GenBank/DDBJ whole genome shotgun (WGS) entry which is preliminary data.</text>
</comment>
<evidence type="ECO:0000256" key="2">
    <source>
        <dbReference type="SAM" id="Phobius"/>
    </source>
</evidence>
<evidence type="ECO:0000313" key="3">
    <source>
        <dbReference type="EMBL" id="NDW04101.1"/>
    </source>
</evidence>
<keyword evidence="2" id="KW-1133">Transmembrane helix</keyword>
<evidence type="ECO:0000256" key="1">
    <source>
        <dbReference type="SAM" id="Coils"/>
    </source>
</evidence>
<organism evidence="3 4">
    <name type="scientific">Jiella pacifica</name>
    <dbReference type="NCBI Taxonomy" id="2696469"/>
    <lineage>
        <taxon>Bacteria</taxon>
        <taxon>Pseudomonadati</taxon>
        <taxon>Pseudomonadota</taxon>
        <taxon>Alphaproteobacteria</taxon>
        <taxon>Hyphomicrobiales</taxon>
        <taxon>Aurantimonadaceae</taxon>
        <taxon>Jiella</taxon>
    </lineage>
</organism>
<dbReference type="AlphaFoldDB" id="A0A6N9SZ62"/>
<accession>A0A6N9SZ62</accession>
<feature type="coiled-coil region" evidence="1">
    <location>
        <begin position="113"/>
        <end position="140"/>
    </location>
</feature>
<keyword evidence="4" id="KW-1185">Reference proteome</keyword>
<dbReference type="Proteomes" id="UP000469011">
    <property type="component" value="Unassembled WGS sequence"/>
</dbReference>
<dbReference type="RefSeq" id="WP_163462135.1">
    <property type="nucleotide sequence ID" value="NZ_JAAAMG010000004.1"/>
</dbReference>
<proteinExistence type="predicted"/>
<keyword evidence="2" id="KW-0812">Transmembrane</keyword>
<gene>
    <name evidence="3" type="ORF">GTK09_06630</name>
</gene>
<name>A0A6N9SZ62_9HYPH</name>
<sequence>MHLPRLNSARSILVLLGFFVLDRVITVFNWETEEAWQAITRDNAGNIRLPPAALMLEMGFLTPYLIGAAAALVVWFISELIRFRDGRKSDGFARIDQNAGLLSILQRPPNEQIADLESHNRDLQAERNSLRVRLQNLLAGGTAIATEIEIKRSNDVTGRYWLSFRIARTQPVVYVCLDLQIGIWDGSEQKRFRWGKRTRHIIKNISPAVVGRTQSILIVDDQLVSPFEKNAPHWNVGQTTETGFIDAPPSFQKAAIVFVADEVEQEYKMLVMPREYGKAISIIDERFFARDNFWGQHVPNVDLRLTRGLRELTTPEARTYR</sequence>
<evidence type="ECO:0000313" key="4">
    <source>
        <dbReference type="Proteomes" id="UP000469011"/>
    </source>
</evidence>
<feature type="transmembrane region" description="Helical" evidence="2">
    <location>
        <begin position="58"/>
        <end position="78"/>
    </location>
</feature>
<reference evidence="3 4" key="1">
    <citation type="submission" date="2020-01" db="EMBL/GenBank/DDBJ databases">
        <title>Jiella pacifica sp. nov.</title>
        <authorList>
            <person name="Xue Z."/>
            <person name="Zhu S."/>
            <person name="Chen J."/>
            <person name="Yang J."/>
        </authorList>
    </citation>
    <scope>NUCLEOTIDE SEQUENCE [LARGE SCALE GENOMIC DNA]</scope>
    <source>
        <strain evidence="3 4">40Bstr34</strain>
    </source>
</reference>
<keyword evidence="2" id="KW-0472">Membrane</keyword>
<dbReference type="EMBL" id="JAAAMG010000004">
    <property type="protein sequence ID" value="NDW04101.1"/>
    <property type="molecule type" value="Genomic_DNA"/>
</dbReference>
<protein>
    <submittedName>
        <fullName evidence="3">Uncharacterized protein</fullName>
    </submittedName>
</protein>
<keyword evidence="1" id="KW-0175">Coiled coil</keyword>